<keyword evidence="2" id="KW-1185">Reference proteome</keyword>
<gene>
    <name evidence="1" type="ORF">KSP9073_00663</name>
</gene>
<name>A0A2R8CIN2_9GAMM</name>
<evidence type="ECO:0000313" key="2">
    <source>
        <dbReference type="Proteomes" id="UP000244934"/>
    </source>
</evidence>
<evidence type="ECO:0000313" key="1">
    <source>
        <dbReference type="EMBL" id="SPJ32662.1"/>
    </source>
</evidence>
<accession>A0A2R8CIN2</accession>
<dbReference type="AlphaFoldDB" id="A0A2R8CIN2"/>
<sequence length="45" mass="5035">MYDRSIHAGMTRRPTFGGNHVFSTGKRHCMLESQGSGPTHSMTIR</sequence>
<proteinExistence type="predicted"/>
<protein>
    <submittedName>
        <fullName evidence="1">Uncharacterized protein</fullName>
    </submittedName>
</protein>
<reference evidence="2" key="1">
    <citation type="submission" date="2018-03" db="EMBL/GenBank/DDBJ databases">
        <authorList>
            <person name="Navarro De La Torre S."/>
        </authorList>
    </citation>
    <scope>NUCLEOTIDE SEQUENCE [LARGE SCALE GENOMIC DNA]</scope>
    <source>
        <strain evidence="2">EAod3</strain>
    </source>
</reference>
<dbReference type="Proteomes" id="UP000244934">
    <property type="component" value="Unassembled WGS sequence"/>
</dbReference>
<organism evidence="1 2">
    <name type="scientific">Kushneria phyllosphaerae</name>
    <dbReference type="NCBI Taxonomy" id="2100822"/>
    <lineage>
        <taxon>Bacteria</taxon>
        <taxon>Pseudomonadati</taxon>
        <taxon>Pseudomonadota</taxon>
        <taxon>Gammaproteobacteria</taxon>
        <taxon>Oceanospirillales</taxon>
        <taxon>Halomonadaceae</taxon>
        <taxon>Kushneria</taxon>
    </lineage>
</organism>
<dbReference type="EMBL" id="ONZI01000001">
    <property type="protein sequence ID" value="SPJ32662.1"/>
    <property type="molecule type" value="Genomic_DNA"/>
</dbReference>